<evidence type="ECO:0000313" key="3">
    <source>
        <dbReference type="EMBL" id="EKX99525.1"/>
    </source>
</evidence>
<feature type="domain" description="Outer membrane protein beta-barrel" evidence="2">
    <location>
        <begin position="24"/>
        <end position="208"/>
    </location>
</feature>
<feature type="signal peptide" evidence="1">
    <location>
        <begin position="1"/>
        <end position="17"/>
    </location>
</feature>
<dbReference type="EMBL" id="AMEP01000101">
    <property type="protein sequence ID" value="EKX99525.1"/>
    <property type="molecule type" value="Genomic_DNA"/>
</dbReference>
<gene>
    <name evidence="3" type="ORF">HMPREF9151_01722</name>
</gene>
<keyword evidence="4" id="KW-1185">Reference proteome</keyword>
<sequence>MKKVVLFVAFLGIAALAKSQNLTDVWTVKPYVGVNLSSLTKFPEAQEGKLKVGLVGGADVELRAMKWLGVSLGVNYSVQGNRYNKAFYTSMPEHLYDPKEDLILHPSDPSIKFLGSQSSYQISLEYVNIPLSAHFYLFEHFTLHASVQMGFLTRAEQTYFDGKTNKNETRDITSKLERVDISIPIGASYEYCNFVIDARYSWGLSDVAQKSIAEKNDGKYILVPCDFRSNSVIRFTLGYRFTL</sequence>
<dbReference type="HOGENOM" id="CLU_082049_0_0_10"/>
<comment type="caution">
    <text evidence="3">The sequence shown here is derived from an EMBL/GenBank/DDBJ whole genome shotgun (WGS) entry which is preliminary data.</text>
</comment>
<dbReference type="OrthoDB" id="947434at2"/>
<evidence type="ECO:0000256" key="1">
    <source>
        <dbReference type="SAM" id="SignalP"/>
    </source>
</evidence>
<feature type="chain" id="PRO_5003954103" description="Outer membrane protein beta-barrel domain-containing protein" evidence="1">
    <location>
        <begin position="18"/>
        <end position="243"/>
    </location>
</feature>
<dbReference type="PATRIC" id="fig|1127699.3.peg.1589"/>
<keyword evidence="1" id="KW-0732">Signal</keyword>
<organism evidence="3 4">
    <name type="scientific">Hoylesella saccharolytica F0055</name>
    <dbReference type="NCBI Taxonomy" id="1127699"/>
    <lineage>
        <taxon>Bacteria</taxon>
        <taxon>Pseudomonadati</taxon>
        <taxon>Bacteroidota</taxon>
        <taxon>Bacteroidia</taxon>
        <taxon>Bacteroidales</taxon>
        <taxon>Prevotellaceae</taxon>
        <taxon>Hoylesella</taxon>
    </lineage>
</organism>
<name>L1N867_9BACT</name>
<reference evidence="3 4" key="1">
    <citation type="submission" date="2012-05" db="EMBL/GenBank/DDBJ databases">
        <authorList>
            <person name="Weinstock G."/>
            <person name="Sodergren E."/>
            <person name="Lobos E.A."/>
            <person name="Fulton L."/>
            <person name="Fulton R."/>
            <person name="Courtney L."/>
            <person name="Fronick C."/>
            <person name="O'Laughlin M."/>
            <person name="Godfrey J."/>
            <person name="Wilson R.M."/>
            <person name="Miner T."/>
            <person name="Farmer C."/>
            <person name="Delehaunty K."/>
            <person name="Cordes M."/>
            <person name="Minx P."/>
            <person name="Tomlinson C."/>
            <person name="Chen J."/>
            <person name="Wollam A."/>
            <person name="Pepin K.H."/>
            <person name="Bhonagiri V."/>
            <person name="Zhang X."/>
            <person name="Suruliraj S."/>
            <person name="Warren W."/>
            <person name="Mitreva M."/>
            <person name="Mardis E.R."/>
            <person name="Wilson R.K."/>
        </authorList>
    </citation>
    <scope>NUCLEOTIDE SEQUENCE [LARGE SCALE GENOMIC DNA]</scope>
    <source>
        <strain evidence="3 4">F0055</strain>
    </source>
</reference>
<dbReference type="Proteomes" id="UP000010433">
    <property type="component" value="Unassembled WGS sequence"/>
</dbReference>
<dbReference type="Pfam" id="PF13568">
    <property type="entry name" value="OMP_b-brl_2"/>
    <property type="match status" value="1"/>
</dbReference>
<dbReference type="RefSeq" id="WP_009163026.1">
    <property type="nucleotide sequence ID" value="NZ_KB291003.1"/>
</dbReference>
<accession>L1N867</accession>
<protein>
    <recommendedName>
        <fullName evidence="2">Outer membrane protein beta-barrel domain-containing protein</fullName>
    </recommendedName>
</protein>
<evidence type="ECO:0000313" key="4">
    <source>
        <dbReference type="Proteomes" id="UP000010433"/>
    </source>
</evidence>
<dbReference type="STRING" id="1127699.HMPREF9151_01722"/>
<evidence type="ECO:0000259" key="2">
    <source>
        <dbReference type="Pfam" id="PF13568"/>
    </source>
</evidence>
<proteinExistence type="predicted"/>
<dbReference type="AlphaFoldDB" id="L1N867"/>
<dbReference type="InterPro" id="IPR025665">
    <property type="entry name" value="Beta-barrel_OMP_2"/>
</dbReference>